<evidence type="ECO:0000313" key="6">
    <source>
        <dbReference type="EMBL" id="EFH09442.1"/>
    </source>
</evidence>
<keyword evidence="3" id="KW-0238">DNA-binding</keyword>
<dbReference type="GO" id="GO:0043565">
    <property type="term" value="F:sequence-specific DNA binding"/>
    <property type="evidence" value="ECO:0007669"/>
    <property type="project" value="TreeGrafter"/>
</dbReference>
<evidence type="ECO:0000256" key="2">
    <source>
        <dbReference type="ARBA" id="ARBA00023015"/>
    </source>
</evidence>
<dbReference type="HOGENOM" id="CLU_039613_6_3_5"/>
<reference evidence="6 7" key="1">
    <citation type="submission" date="2010-04" db="EMBL/GenBank/DDBJ databases">
        <authorList>
            <person name="Qin X."/>
            <person name="Bachman B."/>
            <person name="Battles P."/>
            <person name="Bell A."/>
            <person name="Bess C."/>
            <person name="Bickham C."/>
            <person name="Chaboub L."/>
            <person name="Chen D."/>
            <person name="Coyle M."/>
            <person name="Deiros D.R."/>
            <person name="Dinh H."/>
            <person name="Forbes L."/>
            <person name="Fowler G."/>
            <person name="Francisco L."/>
            <person name="Fu Q."/>
            <person name="Gubbala S."/>
            <person name="Hale W."/>
            <person name="Han Y."/>
            <person name="Hemphill L."/>
            <person name="Highlander S.K."/>
            <person name="Hirani K."/>
            <person name="Hogues M."/>
            <person name="Jackson L."/>
            <person name="Jakkamsetti A."/>
            <person name="Javaid M."/>
            <person name="Jiang H."/>
            <person name="Korchina V."/>
            <person name="Kovar C."/>
            <person name="Lara F."/>
            <person name="Lee S."/>
            <person name="Mata R."/>
            <person name="Mathew T."/>
            <person name="Moen C."/>
            <person name="Morales K."/>
            <person name="Munidasa M."/>
            <person name="Nazareth L."/>
            <person name="Ngo R."/>
            <person name="Nguyen L."/>
            <person name="Okwuonu G."/>
            <person name="Ongeri F."/>
            <person name="Patil S."/>
            <person name="Petrosino J."/>
            <person name="Pham C."/>
            <person name="Pham P."/>
            <person name="Pu L.-L."/>
            <person name="Puazo M."/>
            <person name="Raj R."/>
            <person name="Reid J."/>
            <person name="Rouhana J."/>
            <person name="Saada N."/>
            <person name="Shang Y."/>
            <person name="Simmons D."/>
            <person name="Thornton R."/>
            <person name="Warren J."/>
            <person name="Weissenberger G."/>
            <person name="Zhang J."/>
            <person name="Zhang L."/>
            <person name="Zhou C."/>
            <person name="Zhu D."/>
            <person name="Muzny D."/>
            <person name="Worley K."/>
            <person name="Gibbs R."/>
        </authorList>
    </citation>
    <scope>NUCLEOTIDE SEQUENCE [LARGE SCALE GENOMIC DNA]</scope>
    <source>
        <strain evidence="6 7">ATCC 49957</strain>
    </source>
</reference>
<evidence type="ECO:0000256" key="1">
    <source>
        <dbReference type="ARBA" id="ARBA00009437"/>
    </source>
</evidence>
<dbReference type="PRINTS" id="PR00039">
    <property type="entry name" value="HTHLYSR"/>
</dbReference>
<dbReference type="GO" id="GO:0003700">
    <property type="term" value="F:DNA-binding transcription factor activity"/>
    <property type="evidence" value="ECO:0007669"/>
    <property type="project" value="InterPro"/>
</dbReference>
<dbReference type="SUPFAM" id="SSF53850">
    <property type="entry name" value="Periplasmic binding protein-like II"/>
    <property type="match status" value="1"/>
</dbReference>
<dbReference type="PANTHER" id="PTHR30427:SF1">
    <property type="entry name" value="TRANSCRIPTIONAL ACTIVATOR PROTEIN LYSR"/>
    <property type="match status" value="1"/>
</dbReference>
<dbReference type="Gene3D" id="3.40.190.290">
    <property type="match status" value="1"/>
</dbReference>
<evidence type="ECO:0000256" key="4">
    <source>
        <dbReference type="ARBA" id="ARBA00023163"/>
    </source>
</evidence>
<dbReference type="GO" id="GO:0009089">
    <property type="term" value="P:lysine biosynthetic process via diaminopimelate"/>
    <property type="evidence" value="ECO:0007669"/>
    <property type="project" value="TreeGrafter"/>
</dbReference>
<dbReference type="InterPro" id="IPR036388">
    <property type="entry name" value="WH-like_DNA-bd_sf"/>
</dbReference>
<comment type="caution">
    <text evidence="6">The sequence shown here is derived from an EMBL/GenBank/DDBJ whole genome shotgun (WGS) entry which is preliminary data.</text>
</comment>
<dbReference type="SUPFAM" id="SSF46785">
    <property type="entry name" value="Winged helix' DNA-binding domain"/>
    <property type="match status" value="1"/>
</dbReference>
<dbReference type="PANTHER" id="PTHR30427">
    <property type="entry name" value="TRANSCRIPTIONAL ACTIVATOR PROTEIN LYSR"/>
    <property type="match status" value="1"/>
</dbReference>
<comment type="similarity">
    <text evidence="1">Belongs to the LysR transcriptional regulatory family.</text>
</comment>
<dbReference type="RefSeq" id="WP_007003370.1">
    <property type="nucleotide sequence ID" value="NZ_GG770777.1"/>
</dbReference>
<dbReference type="Gene3D" id="1.10.10.10">
    <property type="entry name" value="Winged helix-like DNA-binding domain superfamily/Winged helix DNA-binding domain"/>
    <property type="match status" value="1"/>
</dbReference>
<dbReference type="Pfam" id="PF03466">
    <property type="entry name" value="LysR_substrate"/>
    <property type="match status" value="1"/>
</dbReference>
<dbReference type="Pfam" id="PF00126">
    <property type="entry name" value="HTH_1"/>
    <property type="match status" value="1"/>
</dbReference>
<keyword evidence="7" id="KW-1185">Reference proteome</keyword>
<dbReference type="EMBL" id="ADVL01000788">
    <property type="protein sequence ID" value="EFH09442.1"/>
    <property type="molecule type" value="Genomic_DNA"/>
</dbReference>
<accession>D5RTC8</accession>
<proteinExistence type="inferred from homology"/>
<evidence type="ECO:0000259" key="5">
    <source>
        <dbReference type="PROSITE" id="PS50931"/>
    </source>
</evidence>
<dbReference type="InterPro" id="IPR005119">
    <property type="entry name" value="LysR_subst-bd"/>
</dbReference>
<dbReference type="GO" id="GO:0010628">
    <property type="term" value="P:positive regulation of gene expression"/>
    <property type="evidence" value="ECO:0007669"/>
    <property type="project" value="TreeGrafter"/>
</dbReference>
<dbReference type="InterPro" id="IPR036390">
    <property type="entry name" value="WH_DNA-bd_sf"/>
</dbReference>
<name>D5RTC8_9PROT</name>
<sequence>MTSRELEIFHAVMSSRSLTEAAAALRISQPALSKALKRLEDRLRMPLFRRVKGRLRPTTEAESLFPESARLMRDIARLSRTAAELRGGEAGTLRIAASASLGLSVVPRAMAEFARLFPKVKLVSHCVQAATCAELVVGHHVDLGFCLSPVGNPGSVTRSVATVALACALHPDDPLARRPSLSPRDLAGARLISFGSSTYFGQLLDDAFARDGVERPLAIELATSLQAPALVQSGAGIAIVDAYMEQAGPPGLAWRPLLPAVRLPVNIVTSATRPTSHLANRFAEIVLAALGAGAVTPPAAPARRAAGTSSPAPA</sequence>
<dbReference type="InterPro" id="IPR000847">
    <property type="entry name" value="LysR_HTH_N"/>
</dbReference>
<keyword evidence="4" id="KW-0804">Transcription</keyword>
<gene>
    <name evidence="6" type="primary">nocR</name>
    <name evidence="6" type="ORF">HMPREF0731_4340</name>
</gene>
<evidence type="ECO:0000256" key="3">
    <source>
        <dbReference type="ARBA" id="ARBA00023125"/>
    </source>
</evidence>
<protein>
    <submittedName>
        <fullName evidence="6">LysR substrate binding domain protein</fullName>
    </submittedName>
</protein>
<feature type="domain" description="HTH lysR-type" evidence="5">
    <location>
        <begin position="1"/>
        <end position="58"/>
    </location>
</feature>
<evidence type="ECO:0000313" key="7">
    <source>
        <dbReference type="Proteomes" id="UP000005324"/>
    </source>
</evidence>
<dbReference type="PROSITE" id="PS50931">
    <property type="entry name" value="HTH_LYSR"/>
    <property type="match status" value="1"/>
</dbReference>
<organism evidence="6 7">
    <name type="scientific">Pseudoroseomonas cervicalis ATCC 49957</name>
    <dbReference type="NCBI Taxonomy" id="525371"/>
    <lineage>
        <taxon>Bacteria</taxon>
        <taxon>Pseudomonadati</taxon>
        <taxon>Pseudomonadota</taxon>
        <taxon>Alphaproteobacteria</taxon>
        <taxon>Acetobacterales</taxon>
        <taxon>Roseomonadaceae</taxon>
        <taxon>Roseomonas</taxon>
    </lineage>
</organism>
<dbReference type="Proteomes" id="UP000005324">
    <property type="component" value="Unassembled WGS sequence"/>
</dbReference>
<keyword evidence="2" id="KW-0805">Transcription regulation</keyword>
<dbReference type="AlphaFoldDB" id="D5RTC8"/>